<reference evidence="3 4" key="1">
    <citation type="submission" date="2021-10" db="EMBL/GenBank/DDBJ databases">
        <title>Draft genome of Aestuariibacter halophilus JC2043.</title>
        <authorList>
            <person name="Emsley S.A."/>
            <person name="Pfannmuller K.M."/>
            <person name="Ushijima B."/>
            <person name="Saw J.H."/>
            <person name="Videau P."/>
        </authorList>
    </citation>
    <scope>NUCLEOTIDE SEQUENCE [LARGE SCALE GENOMIC DNA]</scope>
    <source>
        <strain evidence="3 4">JC2043</strain>
    </source>
</reference>
<dbReference type="SUPFAM" id="SSF47616">
    <property type="entry name" value="GST C-terminal domain-like"/>
    <property type="match status" value="1"/>
</dbReference>
<organism evidence="3 4">
    <name type="scientific">Fluctibacter halophilus</name>
    <dbReference type="NCBI Taxonomy" id="226011"/>
    <lineage>
        <taxon>Bacteria</taxon>
        <taxon>Pseudomonadati</taxon>
        <taxon>Pseudomonadota</taxon>
        <taxon>Gammaproteobacteria</taxon>
        <taxon>Alteromonadales</taxon>
        <taxon>Alteromonadaceae</taxon>
        <taxon>Fluctibacter</taxon>
    </lineage>
</organism>
<dbReference type="InterPro" id="IPR050983">
    <property type="entry name" value="GST_Omega/HSP26"/>
</dbReference>
<dbReference type="CDD" id="cd00570">
    <property type="entry name" value="GST_N_family"/>
    <property type="match status" value="1"/>
</dbReference>
<dbReference type="SUPFAM" id="SSF52833">
    <property type="entry name" value="Thioredoxin-like"/>
    <property type="match status" value="1"/>
</dbReference>
<dbReference type="PROSITE" id="PS50405">
    <property type="entry name" value="GST_CTER"/>
    <property type="match status" value="1"/>
</dbReference>
<dbReference type="InterPro" id="IPR004046">
    <property type="entry name" value="GST_C"/>
</dbReference>
<proteinExistence type="predicted"/>
<dbReference type="SFLD" id="SFLDG00358">
    <property type="entry name" value="Main_(cytGST)"/>
    <property type="match status" value="1"/>
</dbReference>
<dbReference type="InterPro" id="IPR036282">
    <property type="entry name" value="Glutathione-S-Trfase_C_sf"/>
</dbReference>
<dbReference type="InterPro" id="IPR040079">
    <property type="entry name" value="Glutathione_S-Trfase"/>
</dbReference>
<accession>A0ABS8GA93</accession>
<evidence type="ECO:0000259" key="1">
    <source>
        <dbReference type="PROSITE" id="PS50404"/>
    </source>
</evidence>
<dbReference type="RefSeq" id="WP_229160336.1">
    <property type="nucleotide sequence ID" value="NZ_JAJEWP010000002.1"/>
</dbReference>
<dbReference type="Pfam" id="PF13417">
    <property type="entry name" value="GST_N_3"/>
    <property type="match status" value="1"/>
</dbReference>
<dbReference type="InterPro" id="IPR004045">
    <property type="entry name" value="Glutathione_S-Trfase_N"/>
</dbReference>
<dbReference type="Pfam" id="PF00043">
    <property type="entry name" value="GST_C"/>
    <property type="match status" value="1"/>
</dbReference>
<evidence type="ECO:0000313" key="3">
    <source>
        <dbReference type="EMBL" id="MCC2616725.1"/>
    </source>
</evidence>
<dbReference type="Proteomes" id="UP001520878">
    <property type="component" value="Unassembled WGS sequence"/>
</dbReference>
<dbReference type="InterPro" id="IPR036249">
    <property type="entry name" value="Thioredoxin-like_sf"/>
</dbReference>
<dbReference type="InterPro" id="IPR010987">
    <property type="entry name" value="Glutathione-S-Trfase_C-like"/>
</dbReference>
<dbReference type="EMBL" id="JAJEWP010000002">
    <property type="protein sequence ID" value="MCC2616725.1"/>
    <property type="molecule type" value="Genomic_DNA"/>
</dbReference>
<dbReference type="Gene3D" id="3.40.30.10">
    <property type="entry name" value="Glutaredoxin"/>
    <property type="match status" value="1"/>
</dbReference>
<dbReference type="Gene3D" id="1.20.1050.10">
    <property type="match status" value="1"/>
</dbReference>
<gene>
    <name evidence="3" type="ORF">LJ739_10775</name>
</gene>
<keyword evidence="4" id="KW-1185">Reference proteome</keyword>
<name>A0ABS8GA93_9ALTE</name>
<dbReference type="PANTHER" id="PTHR43968">
    <property type="match status" value="1"/>
</dbReference>
<dbReference type="PANTHER" id="PTHR43968:SF6">
    <property type="entry name" value="GLUTATHIONE S-TRANSFERASE OMEGA"/>
    <property type="match status" value="1"/>
</dbReference>
<sequence>MKLYYYPISTYSQKVLLGLTEKHVRVDKVNVNVMDSNAHDAFRQRYPLGKIPVLEVDETCVLPESSVILEYIDTHSSTGHPLLPTDPDLQLTVRLSDRLSDLYLNDPMVTLLFAKLGKPLGDKQKASLQYNIDCRFEQLNLSLSLHPWITGDTFTLADCAAIPPLLYARWVYPFIDFPHLSDYIQRCLQRPSVQKLCEEALPVLKSHGIPTDGHRR</sequence>
<evidence type="ECO:0000313" key="4">
    <source>
        <dbReference type="Proteomes" id="UP001520878"/>
    </source>
</evidence>
<dbReference type="PROSITE" id="PS50404">
    <property type="entry name" value="GST_NTER"/>
    <property type="match status" value="1"/>
</dbReference>
<dbReference type="SFLD" id="SFLDS00019">
    <property type="entry name" value="Glutathione_Transferase_(cytos"/>
    <property type="match status" value="1"/>
</dbReference>
<evidence type="ECO:0000259" key="2">
    <source>
        <dbReference type="PROSITE" id="PS50405"/>
    </source>
</evidence>
<feature type="domain" description="GST N-terminal" evidence="1">
    <location>
        <begin position="1"/>
        <end position="80"/>
    </location>
</feature>
<feature type="domain" description="GST C-terminal" evidence="2">
    <location>
        <begin position="85"/>
        <end position="206"/>
    </location>
</feature>
<comment type="caution">
    <text evidence="3">The sequence shown here is derived from an EMBL/GenBank/DDBJ whole genome shotgun (WGS) entry which is preliminary data.</text>
</comment>
<protein>
    <submittedName>
        <fullName evidence="3">Glutathione S-transferase family protein</fullName>
    </submittedName>
</protein>